<dbReference type="Proteomes" id="UP000298468">
    <property type="component" value="Unassembled WGS sequence"/>
</dbReference>
<dbReference type="RefSeq" id="WP_134641007.1">
    <property type="nucleotide sequence ID" value="NZ_SOHM01000027.1"/>
</dbReference>
<dbReference type="SFLD" id="SFLDS00003">
    <property type="entry name" value="Haloacid_Dehalogenase"/>
    <property type="match status" value="1"/>
</dbReference>
<dbReference type="InterPro" id="IPR023214">
    <property type="entry name" value="HAD_sf"/>
</dbReference>
<accession>A0A4R9BPY0</accession>
<dbReference type="PANTHER" id="PTHR10000:SF53">
    <property type="entry name" value="5-AMINO-6-(5-PHOSPHO-D-RIBITYLAMINO)URACIL PHOSPHATASE YBJI-RELATED"/>
    <property type="match status" value="1"/>
</dbReference>
<dbReference type="AlphaFoldDB" id="A0A4R9BPY0"/>
<dbReference type="Gene3D" id="3.40.50.1000">
    <property type="entry name" value="HAD superfamily/HAD-like"/>
    <property type="match status" value="1"/>
</dbReference>
<evidence type="ECO:0000313" key="1">
    <source>
        <dbReference type="EMBL" id="TFD88771.1"/>
    </source>
</evidence>
<dbReference type="Pfam" id="PF08282">
    <property type="entry name" value="Hydrolase_3"/>
    <property type="match status" value="1"/>
</dbReference>
<dbReference type="PANTHER" id="PTHR10000">
    <property type="entry name" value="PHOSPHOSERINE PHOSPHATASE"/>
    <property type="match status" value="1"/>
</dbReference>
<organism evidence="1 2">
    <name type="scientific">Cryobacterium lactosi</name>
    <dbReference type="NCBI Taxonomy" id="1259202"/>
    <lineage>
        <taxon>Bacteria</taxon>
        <taxon>Bacillati</taxon>
        <taxon>Actinomycetota</taxon>
        <taxon>Actinomycetes</taxon>
        <taxon>Micrococcales</taxon>
        <taxon>Microbacteriaceae</taxon>
        <taxon>Cryobacterium</taxon>
    </lineage>
</organism>
<proteinExistence type="predicted"/>
<evidence type="ECO:0000313" key="2">
    <source>
        <dbReference type="Proteomes" id="UP000298468"/>
    </source>
</evidence>
<sequence length="278" mass="29367">MIHPTEPADIRLIASDMDGTLLDADGAVPANFWPLLERILAAGILFSPASGRQYQTLQAVFGDRDGLVYIAENGTNVVRDGVSIARQPVVGSIIAPIVGWVRAQAAAGADLGIVVCGARSAYIERTDEDFVAQVRPYYAALTTVDDVTVAADGDDVLKLAIFDAGRAETRTGPAVLALDLPADVVISGSNWVDIMRPGANKGQALIHLQQHLGISRDQTMAFGDFLNDAEMLDAAWHSYAVANAHPSIRARARHQAPSNLDEGVITSILAALPALAPA</sequence>
<reference evidence="1 2" key="1">
    <citation type="submission" date="2019-03" db="EMBL/GenBank/DDBJ databases">
        <title>Genomics of glacier-inhabiting Cryobacterium strains.</title>
        <authorList>
            <person name="Liu Q."/>
            <person name="Xin Y.-H."/>
        </authorList>
    </citation>
    <scope>NUCLEOTIDE SEQUENCE [LARGE SCALE GENOMIC DNA]</scope>
    <source>
        <strain evidence="1 2">Sr59</strain>
    </source>
</reference>
<dbReference type="GO" id="GO:0016791">
    <property type="term" value="F:phosphatase activity"/>
    <property type="evidence" value="ECO:0007669"/>
    <property type="project" value="UniProtKB-ARBA"/>
</dbReference>
<gene>
    <name evidence="1" type="ORF">E3T61_11560</name>
</gene>
<dbReference type="GO" id="GO:0000287">
    <property type="term" value="F:magnesium ion binding"/>
    <property type="evidence" value="ECO:0007669"/>
    <property type="project" value="TreeGrafter"/>
</dbReference>
<name>A0A4R9BPY0_9MICO</name>
<dbReference type="EMBL" id="SOHM01000027">
    <property type="protein sequence ID" value="TFD88771.1"/>
    <property type="molecule type" value="Genomic_DNA"/>
</dbReference>
<dbReference type="SUPFAM" id="SSF56784">
    <property type="entry name" value="HAD-like"/>
    <property type="match status" value="1"/>
</dbReference>
<comment type="caution">
    <text evidence="1">The sequence shown here is derived from an EMBL/GenBank/DDBJ whole genome shotgun (WGS) entry which is preliminary data.</text>
</comment>
<dbReference type="GO" id="GO:0005829">
    <property type="term" value="C:cytosol"/>
    <property type="evidence" value="ECO:0007669"/>
    <property type="project" value="TreeGrafter"/>
</dbReference>
<protein>
    <submittedName>
        <fullName evidence="1">HAD family hydrolase</fullName>
    </submittedName>
</protein>
<keyword evidence="1" id="KW-0378">Hydrolase</keyword>
<dbReference type="CDD" id="cd07518">
    <property type="entry name" value="HAD_YbiV-Like"/>
    <property type="match status" value="1"/>
</dbReference>
<keyword evidence="2" id="KW-1185">Reference proteome</keyword>
<dbReference type="OrthoDB" id="3180855at2"/>
<dbReference type="InterPro" id="IPR036412">
    <property type="entry name" value="HAD-like_sf"/>
</dbReference>
<dbReference type="SFLD" id="SFLDG01140">
    <property type="entry name" value="C2.B:_Phosphomannomutase_and_P"/>
    <property type="match status" value="1"/>
</dbReference>
<dbReference type="Gene3D" id="3.30.1240.10">
    <property type="match status" value="1"/>
</dbReference>